<keyword evidence="2" id="KW-0326">Glycosidase</keyword>
<proteinExistence type="predicted"/>
<organism evidence="4 5">
    <name type="scientific">[Clostridium] leptum DSM 753</name>
    <dbReference type="NCBI Taxonomy" id="428125"/>
    <lineage>
        <taxon>Bacteria</taxon>
        <taxon>Bacillati</taxon>
        <taxon>Bacillota</taxon>
        <taxon>Clostridia</taxon>
        <taxon>Eubacteriales</taxon>
        <taxon>Oscillospiraceae</taxon>
        <taxon>Oscillospiraceae incertae sedis</taxon>
    </lineage>
</organism>
<gene>
    <name evidence="4" type="ORF">CLOLEP_03374</name>
</gene>
<evidence type="ECO:0000313" key="4">
    <source>
        <dbReference type="EMBL" id="EDO59327.1"/>
    </source>
</evidence>
<dbReference type="GO" id="GO:0009341">
    <property type="term" value="C:beta-galactosidase complex"/>
    <property type="evidence" value="ECO:0007669"/>
    <property type="project" value="InterPro"/>
</dbReference>
<feature type="domain" description="Glycoside hydrolase family 42 N-terminal" evidence="3">
    <location>
        <begin position="2"/>
        <end position="45"/>
    </location>
</feature>
<accession>A7VXP9</accession>
<dbReference type="EMBL" id="ABCB02000021">
    <property type="protein sequence ID" value="EDO59327.1"/>
    <property type="molecule type" value="Genomic_DNA"/>
</dbReference>
<dbReference type="GO" id="GO:0005975">
    <property type="term" value="P:carbohydrate metabolic process"/>
    <property type="evidence" value="ECO:0007669"/>
    <property type="project" value="InterPro"/>
</dbReference>
<reference evidence="4 5" key="1">
    <citation type="submission" date="2007-08" db="EMBL/GenBank/DDBJ databases">
        <title>Draft genome sequence of Clostridium leptum (DSM 753).</title>
        <authorList>
            <person name="Sudarsanam P."/>
            <person name="Ley R."/>
            <person name="Guruge J."/>
            <person name="Turnbaugh P.J."/>
            <person name="Mahowald M."/>
            <person name="Liep D."/>
            <person name="Gordon J."/>
        </authorList>
    </citation>
    <scope>NUCLEOTIDE SEQUENCE [LARGE SCALE GENOMIC DNA]</scope>
    <source>
        <strain evidence="4 5">DSM 753</strain>
    </source>
</reference>
<dbReference type="Pfam" id="PF02449">
    <property type="entry name" value="Glyco_hydro_42"/>
    <property type="match status" value="1"/>
</dbReference>
<dbReference type="AlphaFoldDB" id="A7VXP9"/>
<dbReference type="GO" id="GO:0004565">
    <property type="term" value="F:beta-galactosidase activity"/>
    <property type="evidence" value="ECO:0007669"/>
    <property type="project" value="InterPro"/>
</dbReference>
<evidence type="ECO:0000313" key="5">
    <source>
        <dbReference type="Proteomes" id="UP000003490"/>
    </source>
</evidence>
<comment type="caution">
    <text evidence="4">The sequence shown here is derived from an EMBL/GenBank/DDBJ whole genome shotgun (WGS) entry which is preliminary data.</text>
</comment>
<evidence type="ECO:0000259" key="3">
    <source>
        <dbReference type="Pfam" id="PF02449"/>
    </source>
</evidence>
<name>A7VXP9_9FIRM</name>
<sequence length="50" mass="5969">MIFCTPTATLLVWITERYPEILNCDINGVSYQDGERRRYNTNKKENRICE</sequence>
<protein>
    <recommendedName>
        <fullName evidence="3">Glycoside hydrolase family 42 N-terminal domain-containing protein</fullName>
    </recommendedName>
</protein>
<evidence type="ECO:0000256" key="2">
    <source>
        <dbReference type="ARBA" id="ARBA00023295"/>
    </source>
</evidence>
<evidence type="ECO:0000256" key="1">
    <source>
        <dbReference type="ARBA" id="ARBA00022801"/>
    </source>
</evidence>
<dbReference type="InterPro" id="IPR013529">
    <property type="entry name" value="Glyco_hydro_42_N"/>
</dbReference>
<dbReference type="HOGENOM" id="CLU_3116381_0_0_9"/>
<reference evidence="4 5" key="2">
    <citation type="submission" date="2007-08" db="EMBL/GenBank/DDBJ databases">
        <authorList>
            <person name="Fulton L."/>
            <person name="Clifton S."/>
            <person name="Fulton B."/>
            <person name="Xu J."/>
            <person name="Minx P."/>
            <person name="Pepin K.H."/>
            <person name="Johnson M."/>
            <person name="Thiruvilangam P."/>
            <person name="Bhonagiri V."/>
            <person name="Nash W.E."/>
            <person name="Wang C."/>
            <person name="Mardis E.R."/>
            <person name="Wilson R.K."/>
        </authorList>
    </citation>
    <scope>NUCLEOTIDE SEQUENCE [LARGE SCALE GENOMIC DNA]</scope>
    <source>
        <strain evidence="4 5">DSM 753</strain>
    </source>
</reference>
<keyword evidence="1" id="KW-0378">Hydrolase</keyword>
<dbReference type="Proteomes" id="UP000003490">
    <property type="component" value="Unassembled WGS sequence"/>
</dbReference>